<name>A0ABR5IJ84_9HYPH</name>
<sequence>MGNSNIRNPILASFASKLLPYRGIDSGILRTYKAYPDIELIDDRESNLFRAVIRRKIIQVLSKIEIGYFLIPK</sequence>
<organism evidence="1 2">
    <name type="scientific">Enhydrobacter aerosaccus</name>
    <dbReference type="NCBI Taxonomy" id="225324"/>
    <lineage>
        <taxon>Bacteria</taxon>
        <taxon>Pseudomonadati</taxon>
        <taxon>Pseudomonadota</taxon>
        <taxon>Alphaproteobacteria</taxon>
        <taxon>Hyphomicrobiales</taxon>
        <taxon>Enhydrobacter</taxon>
    </lineage>
</organism>
<comment type="caution">
    <text evidence="1">The sequence shown here is derived from an EMBL/GenBank/DDBJ whole genome shotgun (WGS) entry which is preliminary data.</text>
</comment>
<dbReference type="EMBL" id="LGSW01000015">
    <property type="protein sequence ID" value="KND18637.1"/>
    <property type="molecule type" value="Genomic_DNA"/>
</dbReference>
<keyword evidence="2" id="KW-1185">Reference proteome</keyword>
<proteinExistence type="predicted"/>
<protein>
    <submittedName>
        <fullName evidence="1">Uncharacterized protein</fullName>
    </submittedName>
</protein>
<gene>
    <name evidence="1" type="ORF">AFK20_11655</name>
</gene>
<evidence type="ECO:0000313" key="1">
    <source>
        <dbReference type="EMBL" id="KND18637.1"/>
    </source>
</evidence>
<dbReference type="Proteomes" id="UP000053900">
    <property type="component" value="Unassembled WGS sequence"/>
</dbReference>
<evidence type="ECO:0000313" key="2">
    <source>
        <dbReference type="Proteomes" id="UP000053900"/>
    </source>
</evidence>
<reference evidence="1 2" key="1">
    <citation type="submission" date="2015-07" db="EMBL/GenBank/DDBJ databases">
        <title>Draft genome of Enhydrobacter aerosaccus.</title>
        <authorList>
            <person name="Wang X."/>
        </authorList>
    </citation>
    <scope>NUCLEOTIDE SEQUENCE [LARGE SCALE GENOMIC DNA]</scope>
    <source>
        <strain evidence="1 2">CGMCC9176</strain>
    </source>
</reference>
<accession>A0ABR5IJ84</accession>